<dbReference type="InterPro" id="IPR000601">
    <property type="entry name" value="PKD_dom"/>
</dbReference>
<evidence type="ECO:0000256" key="2">
    <source>
        <dbReference type="ARBA" id="ARBA00023180"/>
    </source>
</evidence>
<feature type="domain" description="PKD" evidence="3">
    <location>
        <begin position="611"/>
        <end position="666"/>
    </location>
</feature>
<keyword evidence="1" id="KW-0732">Signal</keyword>
<comment type="caution">
    <text evidence="5">The sequence shown here is derived from an EMBL/GenBank/DDBJ whole genome shotgun (WGS) entry which is preliminary data.</text>
</comment>
<keyword evidence="7" id="KW-1185">Reference proteome</keyword>
<dbReference type="EMBL" id="SNQG01000005">
    <property type="protein sequence ID" value="TEW65043.1"/>
    <property type="molecule type" value="Genomic_DNA"/>
</dbReference>
<dbReference type="Pfam" id="PF18911">
    <property type="entry name" value="PKD_4"/>
    <property type="match status" value="3"/>
</dbReference>
<proteinExistence type="predicted"/>
<gene>
    <name evidence="5" type="ORF">E2R65_14090</name>
    <name evidence="4" type="ORF">GGR35_002271</name>
</gene>
<dbReference type="InterPro" id="IPR035986">
    <property type="entry name" value="PKD_dom_sf"/>
</dbReference>
<evidence type="ECO:0000313" key="7">
    <source>
        <dbReference type="Proteomes" id="UP000583101"/>
    </source>
</evidence>
<reference evidence="4 7" key="3">
    <citation type="submission" date="2020-08" db="EMBL/GenBank/DDBJ databases">
        <title>Genomic Encyclopedia of Type Strains, Phase IV (KMG-IV): sequencing the most valuable type-strain genomes for metagenomic binning, comparative biology and taxonomic classification.</title>
        <authorList>
            <person name="Goeker M."/>
        </authorList>
    </citation>
    <scope>NUCLEOTIDE SEQUENCE [LARGE SCALE GENOMIC DNA]</scope>
    <source>
        <strain evidence="4 7">DSM 100995</strain>
    </source>
</reference>
<dbReference type="SMART" id="SM00089">
    <property type="entry name" value="PKD"/>
    <property type="match status" value="3"/>
</dbReference>
<sequence length="1020" mass="112282">MNYINPQNAYGKNFITLVATEDNTRIFIRLKNKELIPEGVLLAHAGDVYEYYNVADLTGAYVRTDGTSCNNFAVFSGNSGVKIYYTDLCDAQTLDPLYQQCYPVESWGYTYGYIPFSMESTVAYPVRTGGQIVRVIAKDDGTIVKFNGAVVATLNSGEFYATSKALAQPAYIEANKPVSAAQFAQSRDCSNWPDYLSIGTLGDPDMVLLNPVNYNIKDITIYSSNKEKIQQQFVNILIKTKDAASFRINNAPPSKPFQTFTAMPGYSYIQLLLPKEADGNFHLQADGGFNAIAYGFGEVESYAYSAGTNMATNHKISGYSELLQKEIDNACVDDNFYFRLVLSYLSPKITWQLDAKEQPVIQQNPAATEIMENGRTAYVYRFPKSPAYNQPGNHEVKIIADYNIAKCGANSQNINYIFTSHAQPIPDFKAAMDCFNSYRFTGQSTGDGPLQYDWNFGDPGSGTSNTSGEENPQHLFSANGTFQVTLTVKSSYGCSATKTIPLVIQNFVPTFSSSSPLCAGNQIIFTDLNGSAVFGPDKWQWDFGDGSPILETSIKTAQHTYLLSGKFTVRLQLINSKGCISGAFEQILTINPDILADFTFTQDCNQDAFTSFNNNSSVTSNAILNYKWDFGDPQSLSNESTDKNPKHQFSGPGNYDVLLTVNSDQGCKKTVVKKMIINGPLKVDFEVISGLSICGTQVILKNTSNVTGLSSLEVYYDALNKPDQKTIISQPQAGQILTFDYPTLTGNESRIHLIKVIAYTTAGCFDQKEASITQFPSPVISFPAVQPLCITAQPLQLKAVEQYGQSGLGKYLGNGVTESGLFSPAIAGIGSHEIRFEFTTNGNCIDSKKQFINVLSEPIINDQNFTTKAGTSITLHPQYQGDNLSYSWEPATTLDLSNIAYPTSNALESTAYRLTITNGACMATAIINLKVIHEPLVRNTFTPNGDGKNDFWEIDNLEVYPKVVVDVFNRYGIVVFHTTEPSNYWDGKYKGQNVPAGTYYYTINLGNGKKPFSGYVTVLR</sequence>
<dbReference type="Gene3D" id="2.60.40.10">
    <property type="entry name" value="Immunoglobulins"/>
    <property type="match status" value="3"/>
</dbReference>
<dbReference type="Pfam" id="PF17517">
    <property type="entry name" value="IgGFc_binding"/>
    <property type="match status" value="1"/>
</dbReference>
<evidence type="ECO:0000256" key="1">
    <source>
        <dbReference type="ARBA" id="ARBA00022729"/>
    </source>
</evidence>
<dbReference type="NCBIfam" id="TIGR04131">
    <property type="entry name" value="Bac_Flav_CTERM"/>
    <property type="match status" value="1"/>
</dbReference>
<dbReference type="OrthoDB" id="7794186at2"/>
<feature type="domain" description="PKD" evidence="3">
    <location>
        <begin position="437"/>
        <end position="500"/>
    </location>
</feature>
<dbReference type="Proteomes" id="UP000297248">
    <property type="component" value="Unassembled WGS sequence"/>
</dbReference>
<protein>
    <submittedName>
        <fullName evidence="4">Gliding motility-associated-like protein</fullName>
    </submittedName>
    <submittedName>
        <fullName evidence="5">PKD domain-containing protein</fullName>
    </submittedName>
</protein>
<dbReference type="SUPFAM" id="SSF49299">
    <property type="entry name" value="PKD domain"/>
    <property type="match status" value="3"/>
</dbReference>
<keyword evidence="2" id="KW-0325">Glycoprotein</keyword>
<dbReference type="AlphaFoldDB" id="A0A4Y8A9H9"/>
<evidence type="ECO:0000259" key="3">
    <source>
        <dbReference type="PROSITE" id="PS50093"/>
    </source>
</evidence>
<evidence type="ECO:0000313" key="5">
    <source>
        <dbReference type="EMBL" id="TEW65043.1"/>
    </source>
</evidence>
<name>A0A4Y8A9H9_9SPHI</name>
<dbReference type="Proteomes" id="UP000583101">
    <property type="component" value="Unassembled WGS sequence"/>
</dbReference>
<dbReference type="PROSITE" id="PS50093">
    <property type="entry name" value="PKD"/>
    <property type="match status" value="3"/>
</dbReference>
<evidence type="ECO:0000313" key="4">
    <source>
        <dbReference type="EMBL" id="MBB3969658.1"/>
    </source>
</evidence>
<dbReference type="GO" id="GO:0005886">
    <property type="term" value="C:plasma membrane"/>
    <property type="evidence" value="ECO:0007669"/>
    <property type="project" value="TreeGrafter"/>
</dbReference>
<reference evidence="5 6" key="1">
    <citation type="journal article" date="2016" name="Int. J. Syst. Evol. Microbiol.">
        <title>Proposal of Mucilaginibacter phyllosphaerae sp. nov. isolated from the phyllosphere of Galium album.</title>
        <authorList>
            <person name="Aydogan E.L."/>
            <person name="Busse H.J."/>
            <person name="Moser G."/>
            <person name="Muller C."/>
            <person name="Kampfer P."/>
            <person name="Glaeser S.P."/>
        </authorList>
    </citation>
    <scope>NUCLEOTIDE SEQUENCE [LARGE SCALE GENOMIC DNA]</scope>
    <source>
        <strain evidence="5 6">PP-F2FG21</strain>
    </source>
</reference>
<dbReference type="CDD" id="cd00146">
    <property type="entry name" value="PKD"/>
    <property type="match status" value="3"/>
</dbReference>
<dbReference type="InterPro" id="IPR026341">
    <property type="entry name" value="T9SS_type_B"/>
</dbReference>
<dbReference type="InterPro" id="IPR045219">
    <property type="entry name" value="PKAT"/>
</dbReference>
<evidence type="ECO:0000313" key="6">
    <source>
        <dbReference type="Proteomes" id="UP000297248"/>
    </source>
</evidence>
<reference evidence="5" key="2">
    <citation type="submission" date="2019-03" db="EMBL/GenBank/DDBJ databases">
        <authorList>
            <person name="Yan Y.-Q."/>
            <person name="Du Z.-J."/>
        </authorList>
    </citation>
    <scope>NUCLEOTIDE SEQUENCE</scope>
    <source>
        <strain evidence="5">PP-F2FG21</strain>
    </source>
</reference>
<dbReference type="PANTHER" id="PTHR11861:SF8">
    <property type="entry name" value="PKD DOMAIN-CONTAINING PROTEIN"/>
    <property type="match status" value="1"/>
</dbReference>
<dbReference type="InterPro" id="IPR035234">
    <property type="entry name" value="IgGFc-bd_N"/>
</dbReference>
<dbReference type="Pfam" id="PF13585">
    <property type="entry name" value="CHU_C"/>
    <property type="match status" value="1"/>
</dbReference>
<dbReference type="PANTHER" id="PTHR11861">
    <property type="entry name" value="MELANOCYTE PROTEIN PMEL 17-RELATED"/>
    <property type="match status" value="1"/>
</dbReference>
<feature type="domain" description="PKD" evidence="3">
    <location>
        <begin position="536"/>
        <end position="578"/>
    </location>
</feature>
<organism evidence="5 6">
    <name type="scientific">Mucilaginibacter phyllosphaerae</name>
    <dbReference type="NCBI Taxonomy" id="1812349"/>
    <lineage>
        <taxon>Bacteria</taxon>
        <taxon>Pseudomonadati</taxon>
        <taxon>Bacteroidota</taxon>
        <taxon>Sphingobacteriia</taxon>
        <taxon>Sphingobacteriales</taxon>
        <taxon>Sphingobacteriaceae</taxon>
        <taxon>Mucilaginibacter</taxon>
    </lineage>
</organism>
<dbReference type="InterPro" id="IPR022409">
    <property type="entry name" value="PKD/Chitinase_dom"/>
</dbReference>
<dbReference type="EMBL" id="JACIEG010000004">
    <property type="protein sequence ID" value="MBB3969658.1"/>
    <property type="molecule type" value="Genomic_DNA"/>
</dbReference>
<accession>A0A4Y8A9H9</accession>
<dbReference type="InterPro" id="IPR013783">
    <property type="entry name" value="Ig-like_fold"/>
</dbReference>